<organism evidence="1 2">
    <name type="scientific">Parasphingorhabdus marina DSM 22363</name>
    <dbReference type="NCBI Taxonomy" id="1123272"/>
    <lineage>
        <taxon>Bacteria</taxon>
        <taxon>Pseudomonadati</taxon>
        <taxon>Pseudomonadota</taxon>
        <taxon>Alphaproteobacteria</taxon>
        <taxon>Sphingomonadales</taxon>
        <taxon>Sphingomonadaceae</taxon>
        <taxon>Parasphingorhabdus</taxon>
    </lineage>
</organism>
<dbReference type="AlphaFoldDB" id="A0A1N6CLW9"/>
<protein>
    <recommendedName>
        <fullName evidence="3">DUF4238 domain-containing protein</fullName>
    </recommendedName>
</protein>
<dbReference type="EMBL" id="FSQW01000001">
    <property type="protein sequence ID" value="SIN59573.1"/>
    <property type="molecule type" value="Genomic_DNA"/>
</dbReference>
<reference evidence="2" key="1">
    <citation type="submission" date="2016-11" db="EMBL/GenBank/DDBJ databases">
        <authorList>
            <person name="Varghese N."/>
            <person name="Submissions S."/>
        </authorList>
    </citation>
    <scope>NUCLEOTIDE SEQUENCE [LARGE SCALE GENOMIC DNA]</scope>
    <source>
        <strain evidence="2">DSM 22363</strain>
    </source>
</reference>
<evidence type="ECO:0000313" key="1">
    <source>
        <dbReference type="EMBL" id="SIN59573.1"/>
    </source>
</evidence>
<sequence length="268" mass="31358">MKQHFIPEFLLKNWCGDDGRLERYTSPIDGKIVSRRVFPSATGFQKDIYTLDDVATEHRHHIELEFFQKVDSLAAKTFYKILNREIESMSDDDIVNWARFVYSLMHRVPQSIEMWKEKWRSTQLSDGSFLNDSEAVEMAKQNLPFFIESERTVLFIAQMDWHVVRTDSCRFQLLVSEQPIVMTNGLMREDGHIALPISPTEIFLAIRTDSNFMTKLKRQKLEEVVRNLNRQVVERASHFVAASDKSQERFIVNRFGKSKLDTVQSIFG</sequence>
<dbReference type="RefSeq" id="WP_159436997.1">
    <property type="nucleotide sequence ID" value="NZ_FSQW01000001.1"/>
</dbReference>
<dbReference type="OrthoDB" id="5918636at2"/>
<dbReference type="InterPro" id="IPR025332">
    <property type="entry name" value="DUF4238"/>
</dbReference>
<dbReference type="STRING" id="1123272.SAMN02745824_0101"/>
<evidence type="ECO:0008006" key="3">
    <source>
        <dbReference type="Google" id="ProtNLM"/>
    </source>
</evidence>
<proteinExistence type="predicted"/>
<name>A0A1N6CLW9_9SPHN</name>
<keyword evidence="2" id="KW-1185">Reference proteome</keyword>
<dbReference type="Pfam" id="PF14022">
    <property type="entry name" value="DUF4238"/>
    <property type="match status" value="1"/>
</dbReference>
<dbReference type="Proteomes" id="UP000185192">
    <property type="component" value="Unassembled WGS sequence"/>
</dbReference>
<accession>A0A1N6CLW9</accession>
<gene>
    <name evidence="1" type="ORF">SAMN02745824_0101</name>
</gene>
<evidence type="ECO:0000313" key="2">
    <source>
        <dbReference type="Proteomes" id="UP000185192"/>
    </source>
</evidence>